<feature type="signal peptide" evidence="1">
    <location>
        <begin position="1"/>
        <end position="33"/>
    </location>
</feature>
<evidence type="ECO:0000313" key="3">
    <source>
        <dbReference type="Proteomes" id="UP001597145"/>
    </source>
</evidence>
<dbReference type="PROSITE" id="PS51318">
    <property type="entry name" value="TAT"/>
    <property type="match status" value="1"/>
</dbReference>
<protein>
    <submittedName>
        <fullName evidence="2">RICIN domain-containing protein</fullName>
    </submittedName>
</protein>
<dbReference type="SUPFAM" id="SSF50370">
    <property type="entry name" value="Ricin B-like lectins"/>
    <property type="match status" value="1"/>
</dbReference>
<dbReference type="Gene3D" id="2.80.10.50">
    <property type="match status" value="1"/>
</dbReference>
<evidence type="ECO:0000256" key="1">
    <source>
        <dbReference type="SAM" id="SignalP"/>
    </source>
</evidence>
<dbReference type="RefSeq" id="WP_343976651.1">
    <property type="nucleotide sequence ID" value="NZ_BAAAJG010000008.1"/>
</dbReference>
<sequence>MRSEHPGRPRALRLSGLAALIAALAMALSAASARPEHYHIVNPRTGMMVEIQANSRAPGAPAILWPHNGGASQQFTVERIMIGTLPDPRPAWFLLRAVHSGLCLRTDGYRSGAAVRQAECSADARQMWRVRRIPKTPSECSNRSQCLPGTRTVMENYFNRGTRCLDAGNANFPAPPRQGTGLMAWDCITRFSAPNAVNQEWELVRTQDWGRPGPVVN</sequence>
<gene>
    <name evidence="2" type="ORF">ACFSCY_11495</name>
</gene>
<feature type="chain" id="PRO_5047266131" evidence="1">
    <location>
        <begin position="34"/>
        <end position="217"/>
    </location>
</feature>
<keyword evidence="1" id="KW-0732">Signal</keyword>
<organism evidence="2 3">
    <name type="scientific">Pseudonocardia aurantiaca</name>
    <dbReference type="NCBI Taxonomy" id="75290"/>
    <lineage>
        <taxon>Bacteria</taxon>
        <taxon>Bacillati</taxon>
        <taxon>Actinomycetota</taxon>
        <taxon>Actinomycetes</taxon>
        <taxon>Pseudonocardiales</taxon>
        <taxon>Pseudonocardiaceae</taxon>
        <taxon>Pseudonocardia</taxon>
    </lineage>
</organism>
<dbReference type="EMBL" id="JBHUCP010000007">
    <property type="protein sequence ID" value="MFD1530068.1"/>
    <property type="molecule type" value="Genomic_DNA"/>
</dbReference>
<keyword evidence="3" id="KW-1185">Reference proteome</keyword>
<dbReference type="InterPro" id="IPR006311">
    <property type="entry name" value="TAT_signal"/>
</dbReference>
<dbReference type="CDD" id="cd00161">
    <property type="entry name" value="beta-trefoil_Ricin-like"/>
    <property type="match status" value="1"/>
</dbReference>
<proteinExistence type="predicted"/>
<dbReference type="InterPro" id="IPR035992">
    <property type="entry name" value="Ricin_B-like_lectins"/>
</dbReference>
<accession>A0ABW4FIN7</accession>
<dbReference type="Proteomes" id="UP001597145">
    <property type="component" value="Unassembled WGS sequence"/>
</dbReference>
<reference evidence="3" key="1">
    <citation type="journal article" date="2019" name="Int. J. Syst. Evol. Microbiol.">
        <title>The Global Catalogue of Microorganisms (GCM) 10K type strain sequencing project: providing services to taxonomists for standard genome sequencing and annotation.</title>
        <authorList>
            <consortium name="The Broad Institute Genomics Platform"/>
            <consortium name="The Broad Institute Genome Sequencing Center for Infectious Disease"/>
            <person name="Wu L."/>
            <person name="Ma J."/>
        </authorList>
    </citation>
    <scope>NUCLEOTIDE SEQUENCE [LARGE SCALE GENOMIC DNA]</scope>
    <source>
        <strain evidence="3">JCM 12165</strain>
    </source>
</reference>
<comment type="caution">
    <text evidence="2">The sequence shown here is derived from an EMBL/GenBank/DDBJ whole genome shotgun (WGS) entry which is preliminary data.</text>
</comment>
<name>A0ABW4FIN7_9PSEU</name>
<dbReference type="PROSITE" id="PS50231">
    <property type="entry name" value="RICIN_B_LECTIN"/>
    <property type="match status" value="1"/>
</dbReference>
<evidence type="ECO:0000313" key="2">
    <source>
        <dbReference type="EMBL" id="MFD1530068.1"/>
    </source>
</evidence>